<dbReference type="AlphaFoldDB" id="A0A7C4ZH76"/>
<organism evidence="1">
    <name type="scientific">Oceanithermus profundus</name>
    <dbReference type="NCBI Taxonomy" id="187137"/>
    <lineage>
        <taxon>Bacteria</taxon>
        <taxon>Thermotogati</taxon>
        <taxon>Deinococcota</taxon>
        <taxon>Deinococci</taxon>
        <taxon>Thermales</taxon>
        <taxon>Thermaceae</taxon>
        <taxon>Oceanithermus</taxon>
    </lineage>
</organism>
<sequence length="231" mass="25801">MVPVFVPVLLVTADAHGAWTLSPPQSDCRSSEISRPSHSHAPIDSLLAAINFGTLDHVLKATNQIKALHYKGAALNVVYALWRENKAEFPNLRWDVATLPLVRVEFANILLQAWKNGAFSLAEGDRTEMHAFLRAVVANTDRDLFLLGNAISTLALLDDPHDVQLILEVLAKHRSSMLFRQAALALLTMCTDEAQQALKKLPTYATNQSDKDFLQRLHDDRARLRGFWCPK</sequence>
<dbReference type="Proteomes" id="UP000885759">
    <property type="component" value="Unassembled WGS sequence"/>
</dbReference>
<accession>A0A7C4ZH76</accession>
<evidence type="ECO:0000313" key="1">
    <source>
        <dbReference type="EMBL" id="HGY09519.1"/>
    </source>
</evidence>
<evidence type="ECO:0008006" key="2">
    <source>
        <dbReference type="Google" id="ProtNLM"/>
    </source>
</evidence>
<dbReference type="EMBL" id="DRPZ01000150">
    <property type="protein sequence ID" value="HGY09519.1"/>
    <property type="molecule type" value="Genomic_DNA"/>
</dbReference>
<reference evidence="1" key="1">
    <citation type="journal article" date="2020" name="mSystems">
        <title>Genome- and Community-Level Interaction Insights into Carbon Utilization and Element Cycling Functions of Hydrothermarchaeota in Hydrothermal Sediment.</title>
        <authorList>
            <person name="Zhou Z."/>
            <person name="Liu Y."/>
            <person name="Xu W."/>
            <person name="Pan J."/>
            <person name="Luo Z.H."/>
            <person name="Li M."/>
        </authorList>
    </citation>
    <scope>NUCLEOTIDE SEQUENCE [LARGE SCALE GENOMIC DNA]</scope>
    <source>
        <strain evidence="1">HyVt-570</strain>
    </source>
</reference>
<protein>
    <recommendedName>
        <fullName evidence="2">HEAT repeat domain-containing protein</fullName>
    </recommendedName>
</protein>
<name>A0A7C4ZH76_9DEIN</name>
<gene>
    <name evidence="1" type="ORF">ENK37_05640</name>
</gene>
<proteinExistence type="predicted"/>
<comment type="caution">
    <text evidence="1">The sequence shown here is derived from an EMBL/GenBank/DDBJ whole genome shotgun (WGS) entry which is preliminary data.</text>
</comment>